<dbReference type="Proteomes" id="UP001416393">
    <property type="component" value="Unassembled WGS sequence"/>
</dbReference>
<comment type="caution">
    <text evidence="1">The sequence shown here is derived from an EMBL/GenBank/DDBJ whole genome shotgun (WGS) entry which is preliminary data.</text>
</comment>
<sequence length="462" mass="54266">MIKIYFDWNVLSQIKNGKHSELKEIISDNDKLFIPFSTSHIGDVFSSFKDTEEQNNYIKSDLSFISEITKNKCLMNTGKEVVLNFYPPEELFQQRIDQKDLFNDISLDGLMKIFEQDELTKPIGKALISLLKAIPLEESFKQAFENPESAKQMEQMFPGLSKNPTMEGFFQSFSKMNLNLNESDGYKDLRKTVQQGTGIIRDRIYNSKNPYKIIDDKYEKLGVAPDLYIDNTKNAPEWFNEITNEYILLDMHGFQEDKVNIGKGRKETFKNTTEDAFHSAFASTCNFYIINDNKSFLKTKAIYEKLNINTIVLKPSEFVEYYQKYLQITNPIVNFTIPFEIIKSEEYYEEIMDDAVLRTYFVPFFFFGFFNKIMVLLPNDNSNIVMLLSQNGPSNHRVYSMEIQRLYKELNSILGNDIDNLGEIKDEEFKQDEWIGRKWKLENFTFRLTRPNGHFQLYFDQL</sequence>
<evidence type="ECO:0008006" key="3">
    <source>
        <dbReference type="Google" id="ProtNLM"/>
    </source>
</evidence>
<dbReference type="EMBL" id="JAZHYP010000009">
    <property type="protein sequence ID" value="MEN3324916.1"/>
    <property type="molecule type" value="Genomic_DNA"/>
</dbReference>
<evidence type="ECO:0000313" key="2">
    <source>
        <dbReference type="Proteomes" id="UP001416393"/>
    </source>
</evidence>
<keyword evidence="2" id="KW-1185">Reference proteome</keyword>
<reference evidence="1 2" key="1">
    <citation type="submission" date="2024-01" db="EMBL/GenBank/DDBJ databases">
        <title>Mariniflexile litorale sp. nov., isolated from the shallow sediments of the Sea of Japan.</title>
        <authorList>
            <person name="Romanenko L."/>
            <person name="Bystritskaya E."/>
            <person name="Isaeva M."/>
        </authorList>
    </citation>
    <scope>NUCLEOTIDE SEQUENCE [LARGE SCALE GENOMIC DNA]</scope>
    <source>
        <strain evidence="1 2">KCTC 32427</strain>
    </source>
</reference>
<organism evidence="1 2">
    <name type="scientific">Mariniflexile soesokkakense</name>
    <dbReference type="NCBI Taxonomy" id="1343160"/>
    <lineage>
        <taxon>Bacteria</taxon>
        <taxon>Pseudomonadati</taxon>
        <taxon>Bacteroidota</taxon>
        <taxon>Flavobacteriia</taxon>
        <taxon>Flavobacteriales</taxon>
        <taxon>Flavobacteriaceae</taxon>
        <taxon>Mariniflexile</taxon>
    </lineage>
</organism>
<accession>A0ABV0AG71</accession>
<name>A0ABV0AG71_9FLAO</name>
<dbReference type="RefSeq" id="WP_346242715.1">
    <property type="nucleotide sequence ID" value="NZ_JAZHYP010000009.1"/>
</dbReference>
<protein>
    <recommendedName>
        <fullName evidence="3">PIN like domain-containing protein</fullName>
    </recommendedName>
</protein>
<evidence type="ECO:0000313" key="1">
    <source>
        <dbReference type="EMBL" id="MEN3324916.1"/>
    </source>
</evidence>
<gene>
    <name evidence="1" type="ORF">VP395_14345</name>
</gene>
<proteinExistence type="predicted"/>